<dbReference type="EMBL" id="CAJNON010000487">
    <property type="protein sequence ID" value="CAF1286264.1"/>
    <property type="molecule type" value="Genomic_DNA"/>
</dbReference>
<accession>A0A815CR79</accession>
<protein>
    <submittedName>
        <fullName evidence="2">Uncharacterized protein</fullName>
    </submittedName>
</protein>
<evidence type="ECO:0000313" key="2">
    <source>
        <dbReference type="EMBL" id="CAF1286264.1"/>
    </source>
</evidence>
<proteinExistence type="predicted"/>
<dbReference type="Proteomes" id="UP000663891">
    <property type="component" value="Unassembled WGS sequence"/>
</dbReference>
<evidence type="ECO:0000256" key="1">
    <source>
        <dbReference type="SAM" id="Coils"/>
    </source>
</evidence>
<keyword evidence="1" id="KW-0175">Coiled coil</keyword>
<dbReference type="AlphaFoldDB" id="A0A815CR79"/>
<feature type="coiled-coil region" evidence="1">
    <location>
        <begin position="4"/>
        <end position="104"/>
    </location>
</feature>
<name>A0A815CR79_9BILA</name>
<organism evidence="2 3">
    <name type="scientific">Adineta steineri</name>
    <dbReference type="NCBI Taxonomy" id="433720"/>
    <lineage>
        <taxon>Eukaryota</taxon>
        <taxon>Metazoa</taxon>
        <taxon>Spiralia</taxon>
        <taxon>Gnathifera</taxon>
        <taxon>Rotifera</taxon>
        <taxon>Eurotatoria</taxon>
        <taxon>Bdelloidea</taxon>
        <taxon>Adinetida</taxon>
        <taxon>Adinetidae</taxon>
        <taxon>Adineta</taxon>
    </lineage>
</organism>
<gene>
    <name evidence="2" type="ORF">VCS650_LOCUS30246</name>
</gene>
<sequence>MDSITELKQRLQTQQIERETLIVDNKDNFQRKAQIELELQDLQGETAQRDAKRNELKRELAKYDKFITESEQKLAKIIPDYDIIRRQEEQKTAQRDLAEEKRKELFVKHGCEN</sequence>
<dbReference type="OrthoDB" id="431497at2759"/>
<reference evidence="2" key="1">
    <citation type="submission" date="2021-02" db="EMBL/GenBank/DDBJ databases">
        <authorList>
            <person name="Nowell W R."/>
        </authorList>
    </citation>
    <scope>NUCLEOTIDE SEQUENCE</scope>
</reference>
<comment type="caution">
    <text evidence="2">The sequence shown here is derived from an EMBL/GenBank/DDBJ whole genome shotgun (WGS) entry which is preliminary data.</text>
</comment>
<evidence type="ECO:0000313" key="3">
    <source>
        <dbReference type="Proteomes" id="UP000663891"/>
    </source>
</evidence>